<dbReference type="EMBL" id="ADBJ01000044">
    <property type="protein sequence ID" value="EFA76851.1"/>
    <property type="molecule type" value="Genomic_DNA"/>
</dbReference>
<feature type="region of interest" description="Disordered" evidence="6">
    <location>
        <begin position="298"/>
        <end position="325"/>
    </location>
</feature>
<dbReference type="STRING" id="670386.D3BNT2"/>
<dbReference type="AlphaFoldDB" id="D3BNT2"/>
<dbReference type="GO" id="GO:0005764">
    <property type="term" value="C:lysosome"/>
    <property type="evidence" value="ECO:0007669"/>
    <property type="project" value="TreeGrafter"/>
</dbReference>
<feature type="region of interest" description="Disordered" evidence="6">
    <location>
        <begin position="585"/>
        <end position="611"/>
    </location>
</feature>
<gene>
    <name evidence="8" type="ORF">PPL_09603</name>
</gene>
<protein>
    <recommendedName>
        <fullName evidence="7">MHD domain-containing protein</fullName>
    </recommendedName>
</protein>
<evidence type="ECO:0000256" key="3">
    <source>
        <dbReference type="ARBA" id="ARBA00022927"/>
    </source>
</evidence>
<dbReference type="OMA" id="KEHPTDY"/>
<name>D3BNT2_HETP5</name>
<dbReference type="GO" id="GO:0005829">
    <property type="term" value="C:cytosol"/>
    <property type="evidence" value="ECO:0007669"/>
    <property type="project" value="TreeGrafter"/>
</dbReference>
<dbReference type="PANTHER" id="PTHR16082:SF2">
    <property type="entry name" value="AP-5 COMPLEX SUBUNIT MU-1"/>
    <property type="match status" value="1"/>
</dbReference>
<feature type="region of interest" description="Disordered" evidence="6">
    <location>
        <begin position="85"/>
        <end position="110"/>
    </location>
</feature>
<dbReference type="FunCoup" id="D3BNT2">
    <property type="interactions" value="134"/>
</dbReference>
<comment type="similarity">
    <text evidence="1">Belongs to the adaptor complexes medium subunit family.</text>
</comment>
<dbReference type="GO" id="GO:0015031">
    <property type="term" value="P:protein transport"/>
    <property type="evidence" value="ECO:0007669"/>
    <property type="project" value="UniProtKB-KW"/>
</dbReference>
<accession>D3BNT2</accession>
<dbReference type="GO" id="GO:0030119">
    <property type="term" value="C:AP-type membrane coat adaptor complex"/>
    <property type="evidence" value="ECO:0007669"/>
    <property type="project" value="TreeGrafter"/>
</dbReference>
<proteinExistence type="inferred from homology"/>
<evidence type="ECO:0000313" key="9">
    <source>
        <dbReference type="Proteomes" id="UP000001396"/>
    </source>
</evidence>
<dbReference type="InterPro" id="IPR036168">
    <property type="entry name" value="AP2_Mu_C_sf"/>
</dbReference>
<dbReference type="InParanoid" id="D3BNT2"/>
<reference evidence="8 9" key="1">
    <citation type="journal article" date="2011" name="Genome Res.">
        <title>Phylogeny-wide analysis of social amoeba genomes highlights ancient origins for complex intercellular communication.</title>
        <authorList>
            <person name="Heidel A.J."/>
            <person name="Lawal H.M."/>
            <person name="Felder M."/>
            <person name="Schilde C."/>
            <person name="Helps N.R."/>
            <person name="Tunggal B."/>
            <person name="Rivero F."/>
            <person name="John U."/>
            <person name="Schleicher M."/>
            <person name="Eichinger L."/>
            <person name="Platzer M."/>
            <person name="Noegel A.A."/>
            <person name="Schaap P."/>
            <person name="Gloeckner G."/>
        </authorList>
    </citation>
    <scope>NUCLEOTIDE SEQUENCE [LARGE SCALE GENOMIC DNA]</scope>
    <source>
        <strain evidence="9">ATCC 26659 / Pp 5 / PN500</strain>
    </source>
</reference>
<keyword evidence="2" id="KW-0813">Transport</keyword>
<dbReference type="CDD" id="cd09256">
    <property type="entry name" value="AP_MuD_MHD"/>
    <property type="match status" value="1"/>
</dbReference>
<comment type="caution">
    <text evidence="8">The sequence shown here is derived from an EMBL/GenBank/DDBJ whole genome shotgun (WGS) entry which is preliminary data.</text>
</comment>
<dbReference type="SUPFAM" id="SSF49447">
    <property type="entry name" value="Second domain of Mu2 adaptin subunit (ap50) of ap2 adaptor"/>
    <property type="match status" value="1"/>
</dbReference>
<organism evidence="8 9">
    <name type="scientific">Heterostelium pallidum (strain ATCC 26659 / Pp 5 / PN500)</name>
    <name type="common">Cellular slime mold</name>
    <name type="synonym">Polysphondylium pallidum</name>
    <dbReference type="NCBI Taxonomy" id="670386"/>
    <lineage>
        <taxon>Eukaryota</taxon>
        <taxon>Amoebozoa</taxon>
        <taxon>Evosea</taxon>
        <taxon>Eumycetozoa</taxon>
        <taxon>Dictyostelia</taxon>
        <taxon>Acytosteliales</taxon>
        <taxon>Acytosteliaceae</taxon>
        <taxon>Heterostelium</taxon>
    </lineage>
</organism>
<dbReference type="RefSeq" id="XP_020428983.1">
    <property type="nucleotide sequence ID" value="XM_020580396.1"/>
</dbReference>
<dbReference type="InterPro" id="IPR028565">
    <property type="entry name" value="MHD"/>
</dbReference>
<evidence type="ECO:0000256" key="4">
    <source>
        <dbReference type="ARBA" id="ARBA00023136"/>
    </source>
</evidence>
<dbReference type="InterPro" id="IPR039591">
    <property type="entry name" value="AP5M1"/>
</dbReference>
<dbReference type="Proteomes" id="UP000001396">
    <property type="component" value="Unassembled WGS sequence"/>
</dbReference>
<dbReference type="GeneID" id="31365078"/>
<feature type="compositionally biased region" description="Polar residues" evidence="6">
    <location>
        <begin position="475"/>
        <end position="500"/>
    </location>
</feature>
<dbReference type="Pfam" id="PF00928">
    <property type="entry name" value="Adap_comp_sub"/>
    <property type="match status" value="1"/>
</dbReference>
<keyword evidence="9" id="KW-1185">Reference proteome</keyword>
<feature type="compositionally biased region" description="Low complexity" evidence="6">
    <location>
        <begin position="299"/>
        <end position="322"/>
    </location>
</feature>
<dbReference type="GO" id="GO:0016197">
    <property type="term" value="P:endosomal transport"/>
    <property type="evidence" value="ECO:0007669"/>
    <property type="project" value="TreeGrafter"/>
</dbReference>
<feature type="domain" description="MHD" evidence="7">
    <location>
        <begin position="251"/>
        <end position="523"/>
    </location>
</feature>
<evidence type="ECO:0000256" key="1">
    <source>
        <dbReference type="ARBA" id="ARBA00005324"/>
    </source>
</evidence>
<sequence>MCTLRGIWILKEHSTGADVVFSKRINTVEVRVRLMSGSNYQPIPSDNDLLRLFYFDVIFPQQQLLHQQSAQNMAGSIAAQQQAKAAAATLQPGQPKPVPPPATQQQQQPHNNISTASLKLYDSTPNTHVISLNQDRIWPLIYIKKKNFYFLTIPVINEYLTNNVKPSFIELPQITASVTFLEEVAFFTQSFLAKPPPYPELQVYFANIIPFGQPTDSNFNNIKTMIKSGFPSNEVFTPRRPAWRPFLHKGKQQLDFIISETVQVIQYDSQTVPDQIKVFGSLFCKAELEGQPEVSAYITTPQPTTSTQQPTTVSSSSSSTQSNNNDISITHMSIDSTVQTTSDVAITNKITFTPPLDNFRVLTYGVSGVKTIPIRGFYQMKEITPTLVKILVQLKLNDQMQNSFDYCLMRIPLSGRGNIVTVNASPTTGSIHIDMNLRAIIWNIGQKFSGRNLEVALPAEIAFGPITNPPITPTLSVTGSSGNQSNTAYPNQSFPITEQSQGDDDDRDPFCYNSNTFVKLFFKLQHCTLSGFNIDPKKVSIYPASKSKINVDREIVSSEYIIWNSLSENVKSSYQPPNVSNIQSTLSSSTTTGFTTTTNSSLSSSSIISNE</sequence>
<dbReference type="PROSITE" id="PS51072">
    <property type="entry name" value="MHD"/>
    <property type="match status" value="1"/>
</dbReference>
<dbReference type="Gene3D" id="2.60.40.1170">
    <property type="entry name" value="Mu homology domain, subdomain B"/>
    <property type="match status" value="1"/>
</dbReference>
<dbReference type="PANTHER" id="PTHR16082">
    <property type="entry name" value="AP-5 COMPLEX SUBUNIT MU-1"/>
    <property type="match status" value="1"/>
</dbReference>
<dbReference type="GO" id="GO:0005770">
    <property type="term" value="C:late endosome"/>
    <property type="evidence" value="ECO:0007669"/>
    <property type="project" value="TreeGrafter"/>
</dbReference>
<feature type="region of interest" description="Disordered" evidence="6">
    <location>
        <begin position="475"/>
        <end position="507"/>
    </location>
</feature>
<evidence type="ECO:0000313" key="8">
    <source>
        <dbReference type="EMBL" id="EFA76851.1"/>
    </source>
</evidence>
<evidence type="ECO:0000256" key="6">
    <source>
        <dbReference type="SAM" id="MobiDB-lite"/>
    </source>
</evidence>
<evidence type="ECO:0000256" key="2">
    <source>
        <dbReference type="ARBA" id="ARBA00022448"/>
    </source>
</evidence>
<keyword evidence="3" id="KW-0653">Protein transport</keyword>
<keyword evidence="4" id="KW-0472">Membrane</keyword>
<evidence type="ECO:0000256" key="5">
    <source>
        <dbReference type="ARBA" id="ARBA00029433"/>
    </source>
</evidence>
<evidence type="ECO:0000259" key="7">
    <source>
        <dbReference type="PROSITE" id="PS51072"/>
    </source>
</evidence>
<comment type="subcellular location">
    <subcellularLocation>
        <location evidence="5">Endomembrane system</location>
        <topology evidence="5">Peripheral membrane protein</topology>
        <orientation evidence="5">Cytoplasmic side</orientation>
    </subcellularLocation>
</comment>